<reference evidence="5 6" key="1">
    <citation type="submission" date="2020-02" db="EMBL/GenBank/DDBJ databases">
        <authorList>
            <person name="Li X.-J."/>
            <person name="Han X.-M."/>
        </authorList>
    </citation>
    <scope>NUCLEOTIDE SEQUENCE [LARGE SCALE GENOMIC DNA]</scope>
    <source>
        <strain evidence="5 6">CCTCC AB 2017055</strain>
    </source>
</reference>
<dbReference type="InterPro" id="IPR017853">
    <property type="entry name" value="GH"/>
</dbReference>
<keyword evidence="2 3" id="KW-0326">Glycosidase</keyword>
<dbReference type="EMBL" id="JAAGOA010000041">
    <property type="protein sequence ID" value="NEE04707.1"/>
    <property type="molecule type" value="Genomic_DNA"/>
</dbReference>
<evidence type="ECO:0000313" key="6">
    <source>
        <dbReference type="Proteomes" id="UP000475214"/>
    </source>
</evidence>
<dbReference type="Pfam" id="PF00150">
    <property type="entry name" value="Cellulase"/>
    <property type="match status" value="1"/>
</dbReference>
<protein>
    <submittedName>
        <fullName evidence="5">Glycoside hydrolase family 5 protein</fullName>
    </submittedName>
</protein>
<keyword evidence="6" id="KW-1185">Reference proteome</keyword>
<evidence type="ECO:0000313" key="5">
    <source>
        <dbReference type="EMBL" id="NEE04707.1"/>
    </source>
</evidence>
<evidence type="ECO:0000256" key="2">
    <source>
        <dbReference type="ARBA" id="ARBA00023295"/>
    </source>
</evidence>
<proteinExistence type="inferred from homology"/>
<dbReference type="Proteomes" id="UP000475214">
    <property type="component" value="Unassembled WGS sequence"/>
</dbReference>
<sequence>MRLIGVNRPGTEWPCAHGWGLIAGPSDDAAVAAIAAWDVNAVRVPLNEHCWLGINGVPAQYGGPAYRQFIQEWVARINDAGMYAILDLHWSAPGSTLADGQDQMPNADHSVDFWRSVAQTFKDHDAVVFDLFNEAHDVSDACWRNGCMMPEGWEAVGMQDLVDTVRAAGATQPLIVNCNGWGNDCSGWLQYRPSDPLNSIIAGAHVYDYTSCNTQPCWQAELEPIAGTVPFVFGEFGNTDCGRDFSDLLMLWSDNRGISYLPWGWYPGGCGFPGLIADWGGTPTSQFGQAFHDHVAGL</sequence>
<dbReference type="Gene3D" id="3.20.20.80">
    <property type="entry name" value="Glycosidases"/>
    <property type="match status" value="1"/>
</dbReference>
<name>A0A6L9SHW0_9ACTN</name>
<comment type="similarity">
    <text evidence="3">Belongs to the glycosyl hydrolase 5 (cellulase A) family.</text>
</comment>
<evidence type="ECO:0000256" key="3">
    <source>
        <dbReference type="RuleBase" id="RU361153"/>
    </source>
</evidence>
<dbReference type="GO" id="GO:0004553">
    <property type="term" value="F:hydrolase activity, hydrolyzing O-glycosyl compounds"/>
    <property type="evidence" value="ECO:0007669"/>
    <property type="project" value="InterPro"/>
</dbReference>
<keyword evidence="1 3" id="KW-0378">Hydrolase</keyword>
<comment type="caution">
    <text evidence="5">The sequence shown here is derived from an EMBL/GenBank/DDBJ whole genome shotgun (WGS) entry which is preliminary data.</text>
</comment>
<dbReference type="PANTHER" id="PTHR34142">
    <property type="entry name" value="ENDO-BETA-1,4-GLUCANASE A"/>
    <property type="match status" value="1"/>
</dbReference>
<gene>
    <name evidence="5" type="ORF">G1H10_31550</name>
</gene>
<dbReference type="AlphaFoldDB" id="A0A6L9SHW0"/>
<dbReference type="PANTHER" id="PTHR34142:SF1">
    <property type="entry name" value="GLYCOSIDE HYDROLASE FAMILY 5 DOMAIN-CONTAINING PROTEIN"/>
    <property type="match status" value="1"/>
</dbReference>
<feature type="domain" description="Glycoside hydrolase family 5" evidence="4">
    <location>
        <begin position="19"/>
        <end position="267"/>
    </location>
</feature>
<organism evidence="5 6">
    <name type="scientific">Phytoactinopolyspora halotolerans</name>
    <dbReference type="NCBI Taxonomy" id="1981512"/>
    <lineage>
        <taxon>Bacteria</taxon>
        <taxon>Bacillati</taxon>
        <taxon>Actinomycetota</taxon>
        <taxon>Actinomycetes</taxon>
        <taxon>Jiangellales</taxon>
        <taxon>Jiangellaceae</taxon>
        <taxon>Phytoactinopolyspora</taxon>
    </lineage>
</organism>
<accession>A0A6L9SHW0</accession>
<dbReference type="GO" id="GO:0009251">
    <property type="term" value="P:glucan catabolic process"/>
    <property type="evidence" value="ECO:0007669"/>
    <property type="project" value="TreeGrafter"/>
</dbReference>
<dbReference type="InterPro" id="IPR001547">
    <property type="entry name" value="Glyco_hydro_5"/>
</dbReference>
<evidence type="ECO:0000256" key="1">
    <source>
        <dbReference type="ARBA" id="ARBA00022801"/>
    </source>
</evidence>
<dbReference type="SUPFAM" id="SSF51445">
    <property type="entry name" value="(Trans)glycosidases"/>
    <property type="match status" value="1"/>
</dbReference>
<evidence type="ECO:0000259" key="4">
    <source>
        <dbReference type="Pfam" id="PF00150"/>
    </source>
</evidence>